<feature type="domain" description="Anti-sigma-28 factor FlgM C-terminal" evidence="8">
    <location>
        <begin position="35"/>
        <end position="84"/>
    </location>
</feature>
<dbReference type="OrthoDB" id="2991036at2"/>
<name>A0A4R2NVP4_9BACL</name>
<sequence length="89" mass="10518">MKINGYQSIHKYQSYQHQQQNKTENAAGQPKSQNDKVEISAEAKHLQTTLRLEQERKEKIEKLKQQVESGGYKMNHEETAKKMLAFWNR</sequence>
<dbReference type="InterPro" id="IPR035890">
    <property type="entry name" value="Anti-sigma-28_factor_FlgM_sf"/>
</dbReference>
<dbReference type="RefSeq" id="WP_132746715.1">
    <property type="nucleotide sequence ID" value="NZ_SLXK01000020.1"/>
</dbReference>
<keyword evidence="10" id="KW-1185">Reference proteome</keyword>
<dbReference type="InterPro" id="IPR031316">
    <property type="entry name" value="FlgM_C"/>
</dbReference>
<evidence type="ECO:0000256" key="6">
    <source>
        <dbReference type="ARBA" id="ARBA00023163"/>
    </source>
</evidence>
<keyword evidence="3" id="KW-0678">Repressor</keyword>
<evidence type="ECO:0000256" key="4">
    <source>
        <dbReference type="ARBA" id="ARBA00022795"/>
    </source>
</evidence>
<dbReference type="Pfam" id="PF04316">
    <property type="entry name" value="FlgM"/>
    <property type="match status" value="1"/>
</dbReference>
<keyword evidence="5" id="KW-0805">Transcription regulation</keyword>
<gene>
    <name evidence="9" type="ORF">EV207_12061</name>
</gene>
<dbReference type="NCBIfam" id="TIGR03824">
    <property type="entry name" value="FlgM_jcvi"/>
    <property type="match status" value="1"/>
</dbReference>
<dbReference type="GO" id="GO:0044781">
    <property type="term" value="P:bacterial-type flagellum organization"/>
    <property type="evidence" value="ECO:0007669"/>
    <property type="project" value="UniProtKB-KW"/>
</dbReference>
<evidence type="ECO:0000256" key="1">
    <source>
        <dbReference type="ARBA" id="ARBA00005322"/>
    </source>
</evidence>
<evidence type="ECO:0000313" key="10">
    <source>
        <dbReference type="Proteomes" id="UP000295416"/>
    </source>
</evidence>
<dbReference type="GO" id="GO:0045892">
    <property type="term" value="P:negative regulation of DNA-templated transcription"/>
    <property type="evidence" value="ECO:0007669"/>
    <property type="project" value="InterPro"/>
</dbReference>
<comment type="similarity">
    <text evidence="1">Belongs to the FlgM family.</text>
</comment>
<dbReference type="EMBL" id="SLXK01000020">
    <property type="protein sequence ID" value="TCP26027.1"/>
    <property type="molecule type" value="Genomic_DNA"/>
</dbReference>
<dbReference type="Proteomes" id="UP000295416">
    <property type="component" value="Unassembled WGS sequence"/>
</dbReference>
<keyword evidence="6" id="KW-0804">Transcription</keyword>
<dbReference type="AlphaFoldDB" id="A0A4R2NVP4"/>
<comment type="caution">
    <text evidence="9">The sequence shown here is derived from an EMBL/GenBank/DDBJ whole genome shotgun (WGS) entry which is preliminary data.</text>
</comment>
<feature type="region of interest" description="Disordered" evidence="7">
    <location>
        <begin position="1"/>
        <end position="35"/>
    </location>
</feature>
<evidence type="ECO:0000256" key="7">
    <source>
        <dbReference type="SAM" id="MobiDB-lite"/>
    </source>
</evidence>
<protein>
    <recommendedName>
        <fullName evidence="2">Negative regulator of flagellin synthesis</fullName>
    </recommendedName>
</protein>
<organism evidence="9 10">
    <name type="scientific">Scopulibacillus darangshiensis</name>
    <dbReference type="NCBI Taxonomy" id="442528"/>
    <lineage>
        <taxon>Bacteria</taxon>
        <taxon>Bacillati</taxon>
        <taxon>Bacillota</taxon>
        <taxon>Bacilli</taxon>
        <taxon>Bacillales</taxon>
        <taxon>Sporolactobacillaceae</taxon>
        <taxon>Scopulibacillus</taxon>
    </lineage>
</organism>
<dbReference type="InterPro" id="IPR007412">
    <property type="entry name" value="FlgM"/>
</dbReference>
<dbReference type="SUPFAM" id="SSF101498">
    <property type="entry name" value="Anti-sigma factor FlgM"/>
    <property type="match status" value="1"/>
</dbReference>
<evidence type="ECO:0000256" key="2">
    <source>
        <dbReference type="ARBA" id="ARBA00017823"/>
    </source>
</evidence>
<proteinExistence type="inferred from homology"/>
<evidence type="ECO:0000256" key="3">
    <source>
        <dbReference type="ARBA" id="ARBA00022491"/>
    </source>
</evidence>
<evidence type="ECO:0000256" key="5">
    <source>
        <dbReference type="ARBA" id="ARBA00023015"/>
    </source>
</evidence>
<feature type="compositionally biased region" description="Polar residues" evidence="7">
    <location>
        <begin position="1"/>
        <end position="32"/>
    </location>
</feature>
<keyword evidence="4" id="KW-1005">Bacterial flagellum biogenesis</keyword>
<reference evidence="9 10" key="1">
    <citation type="submission" date="2019-03" db="EMBL/GenBank/DDBJ databases">
        <title>Genomic Encyclopedia of Type Strains, Phase IV (KMG-IV): sequencing the most valuable type-strain genomes for metagenomic binning, comparative biology and taxonomic classification.</title>
        <authorList>
            <person name="Goeker M."/>
        </authorList>
    </citation>
    <scope>NUCLEOTIDE SEQUENCE [LARGE SCALE GENOMIC DNA]</scope>
    <source>
        <strain evidence="9 10">DSM 19377</strain>
    </source>
</reference>
<evidence type="ECO:0000313" key="9">
    <source>
        <dbReference type="EMBL" id="TCP26027.1"/>
    </source>
</evidence>
<accession>A0A4R2NVP4</accession>
<evidence type="ECO:0000259" key="8">
    <source>
        <dbReference type="Pfam" id="PF04316"/>
    </source>
</evidence>